<proteinExistence type="predicted"/>
<reference evidence="2" key="1">
    <citation type="journal article" date="2014" name="PLoS ONE">
        <title>Transcriptome-Based Identification of ABC Transporters in the Western Tarnished Plant Bug Lygus hesperus.</title>
        <authorList>
            <person name="Hull J.J."/>
            <person name="Chaney K."/>
            <person name="Geib S.M."/>
            <person name="Fabrick J.A."/>
            <person name="Brent C.S."/>
            <person name="Walsh D."/>
            <person name="Lavine L.C."/>
        </authorList>
    </citation>
    <scope>NUCLEOTIDE SEQUENCE</scope>
</reference>
<evidence type="ECO:0000256" key="1">
    <source>
        <dbReference type="SAM" id="MobiDB-lite"/>
    </source>
</evidence>
<feature type="compositionally biased region" description="Basic and acidic residues" evidence="1">
    <location>
        <begin position="21"/>
        <end position="32"/>
    </location>
</feature>
<feature type="non-terminal residue" evidence="2">
    <location>
        <position position="1"/>
    </location>
</feature>
<accession>A0A0A9WD12</accession>
<gene>
    <name evidence="2" type="ORF">CM83_103011</name>
</gene>
<sequence length="112" mass="12661">QAREAPSAIAALKASTSTSADEEKVMSVKKPQEQNMLPYYRQSQQRQQPRQFQRASASQPSRRVCIFHYRYGIYAKNCSLPCAWADCHKNTPPRRSNNAAPSGNDESQSQGW</sequence>
<dbReference type="EMBL" id="GBHO01037262">
    <property type="protein sequence ID" value="JAG06342.1"/>
    <property type="molecule type" value="Transcribed_RNA"/>
</dbReference>
<feature type="compositionally biased region" description="Polar residues" evidence="1">
    <location>
        <begin position="93"/>
        <end position="112"/>
    </location>
</feature>
<organism evidence="2">
    <name type="scientific">Lygus hesperus</name>
    <name type="common">Western plant bug</name>
    <dbReference type="NCBI Taxonomy" id="30085"/>
    <lineage>
        <taxon>Eukaryota</taxon>
        <taxon>Metazoa</taxon>
        <taxon>Ecdysozoa</taxon>
        <taxon>Arthropoda</taxon>
        <taxon>Hexapoda</taxon>
        <taxon>Insecta</taxon>
        <taxon>Pterygota</taxon>
        <taxon>Neoptera</taxon>
        <taxon>Paraneoptera</taxon>
        <taxon>Hemiptera</taxon>
        <taxon>Heteroptera</taxon>
        <taxon>Panheteroptera</taxon>
        <taxon>Cimicomorpha</taxon>
        <taxon>Miridae</taxon>
        <taxon>Mirini</taxon>
        <taxon>Lygus</taxon>
    </lineage>
</organism>
<reference evidence="2" key="2">
    <citation type="submission" date="2014-07" db="EMBL/GenBank/DDBJ databases">
        <authorList>
            <person name="Hull J."/>
        </authorList>
    </citation>
    <scope>NUCLEOTIDE SEQUENCE</scope>
</reference>
<protein>
    <submittedName>
        <fullName evidence="2">Uncharacterized protein</fullName>
    </submittedName>
</protein>
<evidence type="ECO:0000313" key="2">
    <source>
        <dbReference type="EMBL" id="JAG06342.1"/>
    </source>
</evidence>
<name>A0A0A9WD12_LYGHE</name>
<dbReference type="AlphaFoldDB" id="A0A0A9WD12"/>
<feature type="region of interest" description="Disordered" evidence="1">
    <location>
        <begin position="89"/>
        <end position="112"/>
    </location>
</feature>
<feature type="region of interest" description="Disordered" evidence="1">
    <location>
        <begin position="1"/>
        <end position="35"/>
    </location>
</feature>